<dbReference type="RefSeq" id="XP_009551233.1">
    <property type="nucleotide sequence ID" value="XM_009552938.1"/>
</dbReference>
<organism evidence="1 2">
    <name type="scientific">Heterobasidion irregulare (strain TC 32-1)</name>
    <dbReference type="NCBI Taxonomy" id="747525"/>
    <lineage>
        <taxon>Eukaryota</taxon>
        <taxon>Fungi</taxon>
        <taxon>Dikarya</taxon>
        <taxon>Basidiomycota</taxon>
        <taxon>Agaricomycotina</taxon>
        <taxon>Agaricomycetes</taxon>
        <taxon>Russulales</taxon>
        <taxon>Bondarzewiaceae</taxon>
        <taxon>Heterobasidion</taxon>
        <taxon>Heterobasidion annosum species complex</taxon>
    </lineage>
</organism>
<proteinExistence type="predicted"/>
<accession>W4JS87</accession>
<sequence>MQEHERERQQWDHEREAHRPYWDQPVRVSPSCSAYGTMEYKARLWNVPPGSDWYQACIGMVQQIHGRTLEKPDRTCSFGPTRDGIWGYWRVGFDEPQCMTSWGGPWDKGCVRSGGVQLVEASLRGQKSEDDEFRMCWTTTGHLASMAADLGFPNDCQQRGWAGGGMVSMWEIRDEKCN</sequence>
<dbReference type="InParanoid" id="W4JS87"/>
<gene>
    <name evidence="1" type="ORF">HETIRDRAFT_328004</name>
</gene>
<dbReference type="EMBL" id="KI925464">
    <property type="protein sequence ID" value="ETW76309.1"/>
    <property type="molecule type" value="Genomic_DNA"/>
</dbReference>
<dbReference type="HOGENOM" id="CLU_050250_3_0_1"/>
<dbReference type="OrthoDB" id="3153758at2759"/>
<keyword evidence="2" id="KW-1185">Reference proteome</keyword>
<name>W4JS87_HETIT</name>
<evidence type="ECO:0000313" key="1">
    <source>
        <dbReference type="EMBL" id="ETW76309.1"/>
    </source>
</evidence>
<protein>
    <submittedName>
        <fullName evidence="1">Uncharacterized protein</fullName>
    </submittedName>
</protein>
<dbReference type="GeneID" id="20671383"/>
<dbReference type="eggNOG" id="ENOG502T02C">
    <property type="taxonomic scope" value="Eukaryota"/>
</dbReference>
<reference evidence="1 2" key="1">
    <citation type="journal article" date="2012" name="New Phytol.">
        <title>Insight into trade-off between wood decay and parasitism from the genome of a fungal forest pathogen.</title>
        <authorList>
            <person name="Olson A."/>
            <person name="Aerts A."/>
            <person name="Asiegbu F."/>
            <person name="Belbahri L."/>
            <person name="Bouzid O."/>
            <person name="Broberg A."/>
            <person name="Canback B."/>
            <person name="Coutinho P.M."/>
            <person name="Cullen D."/>
            <person name="Dalman K."/>
            <person name="Deflorio G."/>
            <person name="van Diepen L.T."/>
            <person name="Dunand C."/>
            <person name="Duplessis S."/>
            <person name="Durling M."/>
            <person name="Gonthier P."/>
            <person name="Grimwood J."/>
            <person name="Fossdal C.G."/>
            <person name="Hansson D."/>
            <person name="Henrissat B."/>
            <person name="Hietala A."/>
            <person name="Himmelstrand K."/>
            <person name="Hoffmeister D."/>
            <person name="Hogberg N."/>
            <person name="James T.Y."/>
            <person name="Karlsson M."/>
            <person name="Kohler A."/>
            <person name="Kues U."/>
            <person name="Lee Y.H."/>
            <person name="Lin Y.C."/>
            <person name="Lind M."/>
            <person name="Lindquist E."/>
            <person name="Lombard V."/>
            <person name="Lucas S."/>
            <person name="Lunden K."/>
            <person name="Morin E."/>
            <person name="Murat C."/>
            <person name="Park J."/>
            <person name="Raffaello T."/>
            <person name="Rouze P."/>
            <person name="Salamov A."/>
            <person name="Schmutz J."/>
            <person name="Solheim H."/>
            <person name="Stahlberg J."/>
            <person name="Velez H."/>
            <person name="de Vries R.P."/>
            <person name="Wiebenga A."/>
            <person name="Woodward S."/>
            <person name="Yakovlev I."/>
            <person name="Garbelotto M."/>
            <person name="Martin F."/>
            <person name="Grigoriev I.V."/>
            <person name="Stenlid J."/>
        </authorList>
    </citation>
    <scope>NUCLEOTIDE SEQUENCE [LARGE SCALE GENOMIC DNA]</scope>
    <source>
        <strain evidence="1 2">TC 32-1</strain>
    </source>
</reference>
<dbReference type="AlphaFoldDB" id="W4JS87"/>
<dbReference type="KEGG" id="hir:HETIRDRAFT_328004"/>
<dbReference type="Proteomes" id="UP000030671">
    <property type="component" value="Unassembled WGS sequence"/>
</dbReference>
<evidence type="ECO:0000313" key="2">
    <source>
        <dbReference type="Proteomes" id="UP000030671"/>
    </source>
</evidence>